<dbReference type="AlphaFoldDB" id="A0A271J2T2"/>
<dbReference type="GO" id="GO:0009052">
    <property type="term" value="P:pentose-phosphate shunt, non-oxidative branch"/>
    <property type="evidence" value="ECO:0007669"/>
    <property type="project" value="UniProtKB-UniRule"/>
</dbReference>
<dbReference type="EMBL" id="MQWD01000001">
    <property type="protein sequence ID" value="PAP77019.1"/>
    <property type="molecule type" value="Genomic_DNA"/>
</dbReference>
<dbReference type="RefSeq" id="WP_095510685.1">
    <property type="nucleotide sequence ID" value="NZ_MQWD01000001.1"/>
</dbReference>
<feature type="binding site" evidence="3">
    <location>
        <position position="135"/>
    </location>
    <ligand>
        <name>substrate</name>
    </ligand>
</feature>
<dbReference type="GO" id="GO:0005829">
    <property type="term" value="C:cytosol"/>
    <property type="evidence" value="ECO:0007669"/>
    <property type="project" value="TreeGrafter"/>
</dbReference>
<accession>A0A271J2T2</accession>
<keyword evidence="2 3" id="KW-0413">Isomerase</keyword>
<dbReference type="Gene3D" id="3.40.50.1360">
    <property type="match status" value="1"/>
</dbReference>
<dbReference type="InterPro" id="IPR037171">
    <property type="entry name" value="NagB/RpiA_transferase-like"/>
</dbReference>
<feature type="binding site" evidence="3">
    <location>
        <begin position="30"/>
        <end position="33"/>
    </location>
    <ligand>
        <name>substrate</name>
    </ligand>
</feature>
<dbReference type="HAMAP" id="MF_00170">
    <property type="entry name" value="Rib_5P_isom_A"/>
    <property type="match status" value="1"/>
</dbReference>
<evidence type="ECO:0000256" key="3">
    <source>
        <dbReference type="HAMAP-Rule" id="MF_00170"/>
    </source>
</evidence>
<comment type="catalytic activity">
    <reaction evidence="1 3">
        <text>aldehydo-D-ribose 5-phosphate = D-ribulose 5-phosphate</text>
        <dbReference type="Rhea" id="RHEA:14657"/>
        <dbReference type="ChEBI" id="CHEBI:58121"/>
        <dbReference type="ChEBI" id="CHEBI:58273"/>
        <dbReference type="EC" id="5.3.1.6"/>
    </reaction>
</comment>
<comment type="caution">
    <text evidence="4">The sequence shown here is derived from an EMBL/GenBank/DDBJ whole genome shotgun (WGS) entry which is preliminary data.</text>
</comment>
<dbReference type="SMART" id="SM01134">
    <property type="entry name" value="DeoRC"/>
    <property type="match status" value="1"/>
</dbReference>
<organism evidence="4 5">
    <name type="scientific">Rubrivirga marina</name>
    <dbReference type="NCBI Taxonomy" id="1196024"/>
    <lineage>
        <taxon>Bacteria</taxon>
        <taxon>Pseudomonadati</taxon>
        <taxon>Rhodothermota</taxon>
        <taxon>Rhodothermia</taxon>
        <taxon>Rhodothermales</taxon>
        <taxon>Rubricoccaceae</taxon>
        <taxon>Rubrivirga</taxon>
    </lineage>
</organism>
<dbReference type="PANTHER" id="PTHR11934">
    <property type="entry name" value="RIBOSE-5-PHOSPHATE ISOMERASE"/>
    <property type="match status" value="1"/>
</dbReference>
<protein>
    <recommendedName>
        <fullName evidence="3">Ribose-5-phosphate isomerase A</fullName>
        <ecNumber evidence="3">5.3.1.6</ecNumber>
    </recommendedName>
    <alternativeName>
        <fullName evidence="3">Phosphoriboisomerase A</fullName>
        <shortName evidence="3">PRI</shortName>
    </alternativeName>
</protein>
<sequence>MSDSQADAKRAVGHAAAALVEDGMTLGLGTGSTTAFAIEAIGRRVRDEGLDVRGVPTSYAAERLARESGVPVVTLDEIGLDTLPTSRSPLDLALDGADEVGPALGLIKGRGAAHVREKVVASLAARFVVLVDASKEVERLGTQAPVPVEVLPFAEPAVARALRGLGAEATLRMGEKKDGPVVTDQGLWVLDARFDGIDDPAGLDVAIDGIPGVLGHGLFVGLATDVLVGGGEQVRHVVQPRERG</sequence>
<dbReference type="SUPFAM" id="SSF100950">
    <property type="entry name" value="NagB/RpiA/CoA transferase-like"/>
    <property type="match status" value="1"/>
</dbReference>
<feature type="binding site" evidence="3">
    <location>
        <begin position="95"/>
        <end position="98"/>
    </location>
    <ligand>
        <name>substrate</name>
    </ligand>
</feature>
<reference evidence="4 5" key="1">
    <citation type="submission" date="2016-11" db="EMBL/GenBank/DDBJ databases">
        <title>Study of marine rhodopsin-containing bacteria.</title>
        <authorList>
            <person name="Yoshizawa S."/>
            <person name="Kumagai Y."/>
            <person name="Kogure K."/>
        </authorList>
    </citation>
    <scope>NUCLEOTIDE SEQUENCE [LARGE SCALE GENOMIC DNA]</scope>
    <source>
        <strain evidence="4 5">SAORIC-28</strain>
    </source>
</reference>
<dbReference type="InterPro" id="IPR004788">
    <property type="entry name" value="Ribose5P_isomerase_type_A"/>
</dbReference>
<dbReference type="GO" id="GO:0006014">
    <property type="term" value="P:D-ribose metabolic process"/>
    <property type="evidence" value="ECO:0007669"/>
    <property type="project" value="TreeGrafter"/>
</dbReference>
<feature type="binding site" evidence="3">
    <location>
        <begin position="108"/>
        <end position="111"/>
    </location>
    <ligand>
        <name>substrate</name>
    </ligand>
</feature>
<comment type="function">
    <text evidence="3">Catalyzes the reversible conversion of ribose-5-phosphate to ribulose 5-phosphate.</text>
</comment>
<evidence type="ECO:0000256" key="2">
    <source>
        <dbReference type="ARBA" id="ARBA00023235"/>
    </source>
</evidence>
<evidence type="ECO:0000313" key="5">
    <source>
        <dbReference type="Proteomes" id="UP000216339"/>
    </source>
</evidence>
<proteinExistence type="inferred from homology"/>
<comment type="subunit">
    <text evidence="3">Homodimer.</text>
</comment>
<gene>
    <name evidence="3" type="primary">rpiA</name>
    <name evidence="4" type="ORF">BSZ37_11530</name>
</gene>
<dbReference type="GO" id="GO:0004751">
    <property type="term" value="F:ribose-5-phosphate isomerase activity"/>
    <property type="evidence" value="ECO:0007669"/>
    <property type="project" value="UniProtKB-UniRule"/>
</dbReference>
<dbReference type="CDD" id="cd01398">
    <property type="entry name" value="RPI_A"/>
    <property type="match status" value="1"/>
</dbReference>
<dbReference type="EC" id="5.3.1.6" evidence="3"/>
<feature type="active site" description="Proton acceptor" evidence="3">
    <location>
        <position position="117"/>
    </location>
</feature>
<dbReference type="Pfam" id="PF06026">
    <property type="entry name" value="Rib_5-P_isom_A"/>
    <property type="match status" value="1"/>
</dbReference>
<dbReference type="Proteomes" id="UP000216339">
    <property type="component" value="Unassembled WGS sequence"/>
</dbReference>
<evidence type="ECO:0000256" key="1">
    <source>
        <dbReference type="ARBA" id="ARBA00001713"/>
    </source>
</evidence>
<comment type="similarity">
    <text evidence="3">Belongs to the ribose 5-phosphate isomerase family.</text>
</comment>
<dbReference type="NCBIfam" id="NF001924">
    <property type="entry name" value="PRK00702.1"/>
    <property type="match status" value="1"/>
</dbReference>
<name>A0A271J2T2_9BACT</name>
<evidence type="ECO:0000313" key="4">
    <source>
        <dbReference type="EMBL" id="PAP77019.1"/>
    </source>
</evidence>
<dbReference type="PANTHER" id="PTHR11934:SF0">
    <property type="entry name" value="RIBOSE-5-PHOSPHATE ISOMERASE"/>
    <property type="match status" value="1"/>
</dbReference>
<dbReference type="FunFam" id="3.40.50.1360:FF:000001">
    <property type="entry name" value="Ribose-5-phosphate isomerase A"/>
    <property type="match status" value="1"/>
</dbReference>
<dbReference type="SUPFAM" id="SSF75445">
    <property type="entry name" value="D-ribose-5-phosphate isomerase (RpiA), lid domain"/>
    <property type="match status" value="1"/>
</dbReference>
<keyword evidence="5" id="KW-1185">Reference proteome</keyword>
<dbReference type="InterPro" id="IPR020672">
    <property type="entry name" value="Ribose5P_isomerase_typA_subgr"/>
</dbReference>
<dbReference type="UniPathway" id="UPA00115">
    <property type="reaction ID" value="UER00412"/>
</dbReference>
<dbReference type="Gene3D" id="3.30.70.260">
    <property type="match status" value="1"/>
</dbReference>
<dbReference type="NCBIfam" id="TIGR00021">
    <property type="entry name" value="rpiA"/>
    <property type="match status" value="1"/>
</dbReference>
<dbReference type="OrthoDB" id="5870696at2"/>
<comment type="pathway">
    <text evidence="3">Carbohydrate degradation; pentose phosphate pathway; D-ribose 5-phosphate from D-ribulose 5-phosphate (non-oxidative stage): step 1/1.</text>
</comment>